<name>A0ABQ5NR47_9BACI</name>
<keyword evidence="2" id="KW-0663">Pyridoxal phosphate</keyword>
<dbReference type="InterPro" id="IPR000192">
    <property type="entry name" value="Aminotrans_V_dom"/>
</dbReference>
<dbReference type="Gene3D" id="3.90.1150.10">
    <property type="entry name" value="Aspartate Aminotransferase, domain 1"/>
    <property type="match status" value="1"/>
</dbReference>
<gene>
    <name evidence="4" type="primary">nifS</name>
    <name evidence="4" type="ORF">LYSBPC_37180</name>
</gene>
<protein>
    <submittedName>
        <fullName evidence="4">Cysteine desulfurase</fullName>
    </submittedName>
</protein>
<dbReference type="NCBIfam" id="NF002806">
    <property type="entry name" value="PRK02948.1"/>
    <property type="match status" value="1"/>
</dbReference>
<dbReference type="PIRSF" id="PIRSF005572">
    <property type="entry name" value="NifS"/>
    <property type="match status" value="1"/>
</dbReference>
<evidence type="ECO:0000313" key="5">
    <source>
        <dbReference type="Proteomes" id="UP001065593"/>
    </source>
</evidence>
<evidence type="ECO:0000313" key="4">
    <source>
        <dbReference type="EMBL" id="GLC90591.1"/>
    </source>
</evidence>
<dbReference type="EMBL" id="BRZA01000014">
    <property type="protein sequence ID" value="GLC90591.1"/>
    <property type="molecule type" value="Genomic_DNA"/>
</dbReference>
<dbReference type="Proteomes" id="UP001065593">
    <property type="component" value="Unassembled WGS sequence"/>
</dbReference>
<accession>A0ABQ5NR47</accession>
<dbReference type="InterPro" id="IPR016454">
    <property type="entry name" value="Cysteine_dSase"/>
</dbReference>
<evidence type="ECO:0000256" key="1">
    <source>
        <dbReference type="ARBA" id="ARBA00001933"/>
    </source>
</evidence>
<dbReference type="Pfam" id="PF00266">
    <property type="entry name" value="Aminotran_5"/>
    <property type="match status" value="1"/>
</dbReference>
<dbReference type="Gene3D" id="3.40.640.10">
    <property type="entry name" value="Type I PLP-dependent aspartate aminotransferase-like (Major domain)"/>
    <property type="match status" value="1"/>
</dbReference>
<sequence>MIYLDYAATSPMTAKAIEAYSEVAKRYYGNSASLHDLGGQAHHFVEQARAIIANALQVKSDGVIFTGSGTEGNILAILSLAMVAKKGKHIISSQAEHTSVHAALNTLEKMGYRITKLPLKSNGCISVEQLREAIEEETSVISIQHVNSEIGSIQPIADIAHMAKQANILLHVDCVQSFCKVPLQVQVDALTVSAHKIGGPKGCGAIYINPTLRVPALTPGVTHERGLRGGTLDTPAIVAFATAVEEYKYEQHHYEKLRQFFKQHLPKNCCLIESEEQLPTICGIVMRKVEGQYVLLKLNEAGICISTGSACDIHSDSGTKAILSMGYSVTEARQFFRISFGPSTTIEQLETVQQQLSMIDYERFI</sequence>
<dbReference type="InterPro" id="IPR015422">
    <property type="entry name" value="PyrdxlP-dep_Trfase_small"/>
</dbReference>
<dbReference type="Gene3D" id="1.10.260.50">
    <property type="match status" value="1"/>
</dbReference>
<dbReference type="InterPro" id="IPR015421">
    <property type="entry name" value="PyrdxlP-dep_Trfase_major"/>
</dbReference>
<organism evidence="4 5">
    <name type="scientific">Lysinibacillus piscis</name>
    <dbReference type="NCBI Taxonomy" id="2518931"/>
    <lineage>
        <taxon>Bacteria</taxon>
        <taxon>Bacillati</taxon>
        <taxon>Bacillota</taxon>
        <taxon>Bacilli</taxon>
        <taxon>Bacillales</taxon>
        <taxon>Bacillaceae</taxon>
        <taxon>Lysinibacillus</taxon>
    </lineage>
</organism>
<reference evidence="4" key="1">
    <citation type="submission" date="2022-08" db="EMBL/GenBank/DDBJ databases">
        <title>Draft genome sequence of Lysinibacillus sp. strain KH24.</title>
        <authorList>
            <person name="Kanbe H."/>
            <person name="Itoh H."/>
        </authorList>
    </citation>
    <scope>NUCLEOTIDE SEQUENCE</scope>
    <source>
        <strain evidence="4">KH24</strain>
    </source>
</reference>
<dbReference type="PANTHER" id="PTHR11601">
    <property type="entry name" value="CYSTEINE DESULFURYLASE FAMILY MEMBER"/>
    <property type="match status" value="1"/>
</dbReference>
<comment type="caution">
    <text evidence="4">The sequence shown here is derived from an EMBL/GenBank/DDBJ whole genome shotgun (WGS) entry which is preliminary data.</text>
</comment>
<evidence type="ECO:0000256" key="2">
    <source>
        <dbReference type="ARBA" id="ARBA00022898"/>
    </source>
</evidence>
<dbReference type="InterPro" id="IPR015424">
    <property type="entry name" value="PyrdxlP-dep_Trfase"/>
</dbReference>
<feature type="domain" description="Aminotransferase class V" evidence="3">
    <location>
        <begin position="2"/>
        <end position="351"/>
    </location>
</feature>
<dbReference type="RefSeq" id="WP_264990503.1">
    <property type="nucleotide sequence ID" value="NZ_BRZA01000014.1"/>
</dbReference>
<keyword evidence="5" id="KW-1185">Reference proteome</keyword>
<proteinExistence type="predicted"/>
<evidence type="ECO:0000259" key="3">
    <source>
        <dbReference type="Pfam" id="PF00266"/>
    </source>
</evidence>
<dbReference type="PANTHER" id="PTHR11601:SF36">
    <property type="entry name" value="CYSTEINE DESULFURASE NIFS-RELATED"/>
    <property type="match status" value="1"/>
</dbReference>
<dbReference type="SUPFAM" id="SSF53383">
    <property type="entry name" value="PLP-dependent transferases"/>
    <property type="match status" value="1"/>
</dbReference>
<comment type="cofactor">
    <cofactor evidence="1">
        <name>pyridoxal 5'-phosphate</name>
        <dbReference type="ChEBI" id="CHEBI:597326"/>
    </cofactor>
</comment>